<name>J1YDR9_9ALTE</name>
<accession>J1YDR9</accession>
<organism evidence="1 2">
    <name type="scientific">Alishewanella aestuarii B11</name>
    <dbReference type="NCBI Taxonomy" id="1197174"/>
    <lineage>
        <taxon>Bacteria</taxon>
        <taxon>Pseudomonadati</taxon>
        <taxon>Pseudomonadota</taxon>
        <taxon>Gammaproteobacteria</taxon>
        <taxon>Alteromonadales</taxon>
        <taxon>Alteromonadaceae</taxon>
        <taxon>Alishewanella</taxon>
    </lineage>
</organism>
<dbReference type="PROSITE" id="PS51257">
    <property type="entry name" value="PROKAR_LIPOPROTEIN"/>
    <property type="match status" value="1"/>
</dbReference>
<sequence>MKSFFYTLILSIVVFSASCFGNPDWKLIVDKTGVSIFSSKLEYDLFYDVIRDIEQHKLLNSLTNSDAQKCGVKQSVYNGHIFHEKQKFDYTASNGQIDVWNDTQYFTFSAENIFESLSKSIYSQSIRESKFGFSDDENETPAWGHLIVPVVVVLANHIACSGSAASAVAYCNRVCNCGVQSYTYKCIAGAIDASCSCNPCPQTPNLISSFPVYGSWSGPLIHGLPMLFNPGSALVIGQPYTSAQ</sequence>
<gene>
    <name evidence="1" type="ORF">AEST_11420</name>
</gene>
<evidence type="ECO:0008006" key="3">
    <source>
        <dbReference type="Google" id="ProtNLM"/>
    </source>
</evidence>
<dbReference type="EMBL" id="ALAB01000010">
    <property type="protein sequence ID" value="EJI86060.1"/>
    <property type="molecule type" value="Genomic_DNA"/>
</dbReference>
<dbReference type="Proteomes" id="UP000012043">
    <property type="component" value="Unassembled WGS sequence"/>
</dbReference>
<evidence type="ECO:0000313" key="1">
    <source>
        <dbReference type="EMBL" id="EJI86060.1"/>
    </source>
</evidence>
<protein>
    <recommendedName>
        <fullName evidence="3">Lipoprotein</fullName>
    </recommendedName>
</protein>
<dbReference type="PATRIC" id="fig|1197174.4.peg.1113"/>
<proteinExistence type="predicted"/>
<dbReference type="RefSeq" id="WP_008607643.1">
    <property type="nucleotide sequence ID" value="NZ_ALAB01000010.1"/>
</dbReference>
<evidence type="ECO:0000313" key="2">
    <source>
        <dbReference type="Proteomes" id="UP000012043"/>
    </source>
</evidence>
<dbReference type="AlphaFoldDB" id="J1YDR9"/>
<keyword evidence="2" id="KW-1185">Reference proteome</keyword>
<reference evidence="1 2" key="1">
    <citation type="journal article" date="2012" name="J. Bacteriol.">
        <title>Genome Sequence of Pectin-Degrading Alishewanella aestuarii Strain B11T, Isolated from Tidal Flat Sediment.</title>
        <authorList>
            <person name="Jung J."/>
            <person name="Choi S."/>
            <person name="Chun J."/>
            <person name="Park W."/>
        </authorList>
    </citation>
    <scope>NUCLEOTIDE SEQUENCE [LARGE SCALE GENOMIC DNA]</scope>
    <source>
        <strain evidence="1 2">B11</strain>
    </source>
</reference>
<comment type="caution">
    <text evidence="1">The sequence shown here is derived from an EMBL/GenBank/DDBJ whole genome shotgun (WGS) entry which is preliminary data.</text>
</comment>